<sequence>MIEIEVEMDSDVLAAESARTAKWRFQAEANDEAERLLSSQPMPSPAEEINMNDL</sequence>
<evidence type="ECO:0000256" key="1">
    <source>
        <dbReference type="SAM" id="MobiDB-lite"/>
    </source>
</evidence>
<organism evidence="2 3">
    <name type="scientific">Rubroshorea leprosula</name>
    <dbReference type="NCBI Taxonomy" id="152421"/>
    <lineage>
        <taxon>Eukaryota</taxon>
        <taxon>Viridiplantae</taxon>
        <taxon>Streptophyta</taxon>
        <taxon>Embryophyta</taxon>
        <taxon>Tracheophyta</taxon>
        <taxon>Spermatophyta</taxon>
        <taxon>Magnoliopsida</taxon>
        <taxon>eudicotyledons</taxon>
        <taxon>Gunneridae</taxon>
        <taxon>Pentapetalae</taxon>
        <taxon>rosids</taxon>
        <taxon>malvids</taxon>
        <taxon>Malvales</taxon>
        <taxon>Dipterocarpaceae</taxon>
        <taxon>Rubroshorea</taxon>
    </lineage>
</organism>
<keyword evidence="3" id="KW-1185">Reference proteome</keyword>
<dbReference type="Proteomes" id="UP001054252">
    <property type="component" value="Unassembled WGS sequence"/>
</dbReference>
<gene>
    <name evidence="2" type="ORF">SLEP1_g58541</name>
</gene>
<dbReference type="PANTHER" id="PTHR37381">
    <property type="entry name" value="PENTATRICOPEPTIDE REPEAT (PPR) SUPERFAMILY PROTEIN"/>
    <property type="match status" value="1"/>
</dbReference>
<name>A0AAV5MR57_9ROSI</name>
<proteinExistence type="predicted"/>
<accession>A0AAV5MR57</accession>
<feature type="region of interest" description="Disordered" evidence="1">
    <location>
        <begin position="32"/>
        <end position="54"/>
    </location>
</feature>
<protein>
    <submittedName>
        <fullName evidence="2">Uncharacterized protein</fullName>
    </submittedName>
</protein>
<dbReference type="PANTHER" id="PTHR37381:SF1">
    <property type="entry name" value="PENTATRICOPEPTIDE REPEAT (PPR) SUPERFAMILY PROTEIN"/>
    <property type="match status" value="1"/>
</dbReference>
<evidence type="ECO:0000313" key="3">
    <source>
        <dbReference type="Proteomes" id="UP001054252"/>
    </source>
</evidence>
<reference evidence="2 3" key="1">
    <citation type="journal article" date="2021" name="Commun. Biol.">
        <title>The genome of Shorea leprosula (Dipterocarpaceae) highlights the ecological relevance of drought in aseasonal tropical rainforests.</title>
        <authorList>
            <person name="Ng K.K.S."/>
            <person name="Kobayashi M.J."/>
            <person name="Fawcett J.A."/>
            <person name="Hatakeyama M."/>
            <person name="Paape T."/>
            <person name="Ng C.H."/>
            <person name="Ang C.C."/>
            <person name="Tnah L.H."/>
            <person name="Lee C.T."/>
            <person name="Nishiyama T."/>
            <person name="Sese J."/>
            <person name="O'Brien M.J."/>
            <person name="Copetti D."/>
            <person name="Mohd Noor M.I."/>
            <person name="Ong R.C."/>
            <person name="Putra M."/>
            <person name="Sireger I.Z."/>
            <person name="Indrioko S."/>
            <person name="Kosugi Y."/>
            <person name="Izuno A."/>
            <person name="Isagi Y."/>
            <person name="Lee S.L."/>
            <person name="Shimizu K.K."/>
        </authorList>
    </citation>
    <scope>NUCLEOTIDE SEQUENCE [LARGE SCALE GENOMIC DNA]</scope>
    <source>
        <strain evidence="2">214</strain>
    </source>
</reference>
<comment type="caution">
    <text evidence="2">The sequence shown here is derived from an EMBL/GenBank/DDBJ whole genome shotgun (WGS) entry which is preliminary data.</text>
</comment>
<dbReference type="AlphaFoldDB" id="A0AAV5MR57"/>
<evidence type="ECO:0000313" key="2">
    <source>
        <dbReference type="EMBL" id="GKV51928.1"/>
    </source>
</evidence>
<dbReference type="EMBL" id="BPVZ01000567">
    <property type="protein sequence ID" value="GKV51928.1"/>
    <property type="molecule type" value="Genomic_DNA"/>
</dbReference>